<dbReference type="SUPFAM" id="SSF52540">
    <property type="entry name" value="P-loop containing nucleoside triphosphate hydrolases"/>
    <property type="match status" value="1"/>
</dbReference>
<comment type="caution">
    <text evidence="9">The sequence shown here is derived from an EMBL/GenBank/DDBJ whole genome shotgun (WGS) entry which is preliminary data.</text>
</comment>
<dbReference type="PANTHER" id="PTHR13367">
    <property type="entry name" value="UBIQUITIN THIOESTERASE"/>
    <property type="match status" value="1"/>
</dbReference>
<proteinExistence type="predicted"/>
<evidence type="ECO:0000256" key="4">
    <source>
        <dbReference type="ARBA" id="ARBA00022786"/>
    </source>
</evidence>
<keyword evidence="4" id="KW-0833">Ubl conjugation pathway</keyword>
<evidence type="ECO:0000256" key="2">
    <source>
        <dbReference type="ARBA" id="ARBA00012759"/>
    </source>
</evidence>
<dbReference type="GO" id="GO:0006508">
    <property type="term" value="P:proteolysis"/>
    <property type="evidence" value="ECO:0007669"/>
    <property type="project" value="UniProtKB-KW"/>
</dbReference>
<keyword evidence="5" id="KW-0378">Hydrolase</keyword>
<dbReference type="EC" id="3.4.19.12" evidence="2"/>
<dbReference type="Pfam" id="PF12359">
    <property type="entry name" value="DUF3645"/>
    <property type="match status" value="1"/>
</dbReference>
<dbReference type="InterPro" id="IPR022099">
    <property type="entry name" value="DUF3638"/>
</dbReference>
<evidence type="ECO:0000313" key="10">
    <source>
        <dbReference type="Proteomes" id="UP001162031"/>
    </source>
</evidence>
<sequence length="2915" mass="329346">MDEHLLNCVFRFKYKPPSNDQEAATCSALATYFAAFVAALQPTAACELPCKRVEPLADDRVVAASAFAAHEVQMLQQVGQCLVRASSRGDARCGRGEVWYDPWLPKYGCALQRTQLNATTVRIEVVFVDGWEQTLHFVPSGECIYSAVATTHHVVHCADLDMDVAAKFSTAFGSELQTAQMSKGSGRSAASNELGHQKTPQFIAAVVRRAVTQLTKQTDGVGTTPRGGTTDVGLHTGGRARDTCWAIVQAAIKRNLCCGPGLFRKVMIAMKLKLLHAAVTDAKTSFSCISVKDGCAVVDDLFYMLRVIVVSTAELVKVGYKVSLLEKQCAGLRCSIDEFVDDVNCRTATKYALPGCKQLQKLNKLRCVMKMTSPQRSNDGKSGESNDERHRRAWGNLQGCYLLQGSSCSLDELLQWDEANSAPASYKCILTLRTFEAYMFEKALGLNEEGSANSQTDDDSFGLEQMQTLVNRYHRVVWSWRQIQRMTSILDVEQRSREMLVMWTAFCLVHQRCVGEFPLCAQYNIALDWKDLQVAVLNDRAAISALQCVARYIRSWNATTMGSPLFHLSKQAPTFEFGMRFGLNSTSMLTAYDREVAAWEVYEAEQWAKVEKKKRDAANYRQQIVSLNQRWASKQASLATERARRFCYNSDRERRSINCLISSLESEINQISSTIRQTEDWLRTTLVVPPYLVRPLPPSRNDAIQVIFMLTMPRHLEILGNVCMTAQRSLAPANATSDMTRLPQLSPTTWQQFYYQRTQKRAITATTKVFTASPCPYTLPSTWGPASVDNLYNLSQYKSVCVWNPTLGGTIICWKDAFGVNVDPFAATASSVIDSFVEKMPQSFNHLQWMNAWPDTGGIRGNVVYTEFNRQPNDFDKMSFIALGSLRAFPNQQYRKLQWALLDDVLPWSNRSVGVIVRQSLYQVGALTDELLPQLLWKSDMLDEKNGLSTFCATLMNIASKLKQTPRKFESVPLLSELAGFAMQYTDDASGIVTIFAGMARCWAENARAECREESSPCRIAEVRRKECVMYGIALLAYSLGPWDNRAAEQVCETIVQFRTSFLCASIDLDCTDQMLRFENMIAEVMSRRIVEVVAFVKTHSTDHVLTGLVRLVSATAPGRLKWKEFRELPQAGGQFGSCFEAIDKVTNVHYSVNLFTGTVLTDGHAPGGLPSAIREHKSFRSLFGHRNFKVLTSNGVFRSERKYYDRLYDFALEGEELFVQELVSDTAGSIIMTLQLCSDEWVKALTDQFPARLQSLYSHWYWVEKNCVLFRPKEAKLRDVLFIARLDDGGSMECYKIPVSDTTRSYDELLVNLDMCDRFVRKKKSLVAVLDVLTKFEEARFLHPLKSPERVLYIELPRFKLVFRLNSSTQFESVEHKGYILATGQQFDDFLPRFQRYLVLVLKDRFDTSRPEFRMLLPVGAVVEASIGMVDIAIGRNASDAMDVACYDIHRRLKTFETETVCARLEFAAICVRAGTDVPSKRLSMTGSEAAIQVLRACRSSRPFSADEKEALRSIYPLSYREPAVKILVVALLTEADRLAFLFGHTQRIPSAMGGTDAKTEYANMCSSYVQRNPLRSQLRSNEEERILGHVQRSSAVEEAITCDSSSVAGDYVRSVEKRLQLFLWKDSDNVKGTPVFPLNCNSTNAMGRAMLEELQSSWDSYHSRCEPRLKTEPAALLGTFQTLLREVSSRRVEVEKYVWDCVAKATSGVYDRLLSLANFLPLLTVGDIVRCGFDRASLHTLAPKLSEASRELVRKGIYTYMELCVLEDKVERLIWQARHSGEVSNTILIDELMNTRQWQSAQYPYWLSFEVEGRLQIRHEQFVIARHLIDGPGTVCQLNMGRGKTRVILPMLFLFYAQNRSSRVVRANFLSPLLSEARQFMHRYLSATSASLGVFEQPFHRTIDLDPRRLEFIRDSLVELKRLGGIQMVAPEHRMSLELKRLALGNDDSTVEMLDEILARDQFVDVLDECDAILHHKYHLVYAVGIPNPLGNGVERWMATEAVLRVVANQAANSRVRKVLKAAHVSCSAPDYVTRLGSYDGTRLNALVNSTKLLRDELREAVVLDLIDEAPFELMWLSALSGNAARPPLVTAITDPSVSVQEALGEGLAEITPYVAQLLAMRGLLAFGVLEHCLEKRYRVDFGLPHPGTRQKKIAIPFRAADVPSERSEFSHPDVCIVLTLLGYYHAGLTKEEVRCTFQKLLRLDISEQEHQYDRWFVSVKPGLNSNDREALHDVRHVSLADSRQFETLCRVYQYCMEAINFYLNTCVFPNDTQQYPQRLSRTAWNLAAGGNTIGFSGTNDNHRLLPLSVAQHEPNEPSLRGTNGKMIDKIMQVTHSYEVIVPSPNRGPIPWQSVLLFAMDKKAQCLIDTGALLAGVENSEAAKFLLDQLDFAFAGVTYFDSRKEHNCWMIVEKVRRITLPLKKSSMLEKETFVIFDEARSRGSDMKLLPDASAVITLGPKLTKDKLMQGAGRMRQLGCDQTLWIASFDEVAQTVLQTSGQRLLSRVSTVDVLNWVMDNTKAESVRGLLDWAGSGIHFRTTQINQDKELVDDDWSLETMYQEKLRLDEIAQIIESKAHFDSDISTDTVVEQICCRGFVYGLDDEVCVTSHTDECERELQVEEELIEEREVEVVKCAPAKEKAWQYKKILCARSVEDLNGDVQVVEMTSFIRQRIAPKEMASLAWSSSQIYGTENFFTTIRKSNTRTSTTSRRRITQTGGDHVNTFLRMIDVVLVFRNGQVLLLSECEADHILGLLWLTRGTRTKRSFHFMNLAFARESLARGETRTTKFSNIYLALGFQVGQELPLLSTMACHLGYQVGQELPLLSTMACHLYNGETMIAKEQQAKAEQAFRDLLRPLVQREVTLSNFVKSRGNSHKWVHSFLHELCRRMDLECCTYKRAMCDDPSESKRQKS</sequence>
<feature type="domain" description="DUF3638" evidence="7">
    <location>
        <begin position="1798"/>
        <end position="2015"/>
    </location>
</feature>
<reference evidence="9" key="1">
    <citation type="submission" date="2022-12" db="EMBL/GenBank/DDBJ databases">
        <authorList>
            <person name="Webb A."/>
        </authorList>
    </citation>
    <scope>NUCLEOTIDE SEQUENCE</scope>
    <source>
        <strain evidence="9">Hp1</strain>
    </source>
</reference>
<gene>
    <name evidence="9" type="ORF">HBR001_LOCUS8582</name>
</gene>
<evidence type="ECO:0000259" key="8">
    <source>
        <dbReference type="Pfam" id="PF12359"/>
    </source>
</evidence>
<dbReference type="GO" id="GO:0004843">
    <property type="term" value="F:cysteine-type deubiquitinase activity"/>
    <property type="evidence" value="ECO:0007669"/>
    <property type="project" value="UniProtKB-EC"/>
</dbReference>
<evidence type="ECO:0000259" key="7">
    <source>
        <dbReference type="Pfam" id="PF12340"/>
    </source>
</evidence>
<evidence type="ECO:0000256" key="6">
    <source>
        <dbReference type="ARBA" id="ARBA00022807"/>
    </source>
</evidence>
<comment type="catalytic activity">
    <reaction evidence="1">
        <text>Thiol-dependent hydrolysis of ester, thioester, amide, peptide and isopeptide bonds formed by the C-terminal Gly of ubiquitin (a 76-residue protein attached to proteins as an intracellular targeting signal).</text>
        <dbReference type="EC" id="3.4.19.12"/>
    </reaction>
</comment>
<dbReference type="Proteomes" id="UP001162031">
    <property type="component" value="Unassembled WGS sequence"/>
</dbReference>
<dbReference type="PANTHER" id="PTHR13367:SF33">
    <property type="entry name" value="P-LOOP CONTAINING NUCLEOSIDE TRIPHOSPHATE HYDROLASE PROTEIN"/>
    <property type="match status" value="1"/>
</dbReference>
<dbReference type="InterPro" id="IPR022105">
    <property type="entry name" value="DUF3645"/>
</dbReference>
<keyword evidence="3" id="KW-0645">Protease</keyword>
<keyword evidence="6" id="KW-0788">Thiol protease</keyword>
<dbReference type="InterPro" id="IPR027417">
    <property type="entry name" value="P-loop_NTPase"/>
</dbReference>
<accession>A0AAV0V1U1</accession>
<evidence type="ECO:0000256" key="1">
    <source>
        <dbReference type="ARBA" id="ARBA00000707"/>
    </source>
</evidence>
<evidence type="ECO:0000256" key="3">
    <source>
        <dbReference type="ARBA" id="ARBA00022670"/>
    </source>
</evidence>
<evidence type="ECO:0000313" key="9">
    <source>
        <dbReference type="EMBL" id="CAI5741649.1"/>
    </source>
</evidence>
<dbReference type="Pfam" id="PF12340">
    <property type="entry name" value="DUF3638"/>
    <property type="match status" value="1"/>
</dbReference>
<organism evidence="9 10">
    <name type="scientific">Hyaloperonospora brassicae</name>
    <name type="common">Brassica downy mildew</name>
    <name type="synonym">Peronospora brassicae</name>
    <dbReference type="NCBI Taxonomy" id="162125"/>
    <lineage>
        <taxon>Eukaryota</taxon>
        <taxon>Sar</taxon>
        <taxon>Stramenopiles</taxon>
        <taxon>Oomycota</taxon>
        <taxon>Peronosporomycetes</taxon>
        <taxon>Peronosporales</taxon>
        <taxon>Peronosporaceae</taxon>
        <taxon>Hyaloperonospora</taxon>
    </lineage>
</organism>
<dbReference type="InterPro" id="IPR051346">
    <property type="entry name" value="OTU_Deubiquitinase"/>
</dbReference>
<feature type="domain" description="DUF3645" evidence="8">
    <location>
        <begin position="2151"/>
        <end position="2182"/>
    </location>
</feature>
<name>A0AAV0V1U1_HYABA</name>
<protein>
    <recommendedName>
        <fullName evidence="2">ubiquitinyl hydrolase 1</fullName>
        <ecNumber evidence="2">3.4.19.12</ecNumber>
    </recommendedName>
</protein>
<dbReference type="EMBL" id="CANTFL010001451">
    <property type="protein sequence ID" value="CAI5741649.1"/>
    <property type="molecule type" value="Genomic_DNA"/>
</dbReference>
<keyword evidence="10" id="KW-1185">Reference proteome</keyword>
<evidence type="ECO:0000256" key="5">
    <source>
        <dbReference type="ARBA" id="ARBA00022801"/>
    </source>
</evidence>